<keyword evidence="2" id="KW-0238">DNA-binding</keyword>
<organism evidence="5 6">
    <name type="scientific">Paenibacillus enshidis</name>
    <dbReference type="NCBI Taxonomy" id="1458439"/>
    <lineage>
        <taxon>Bacteria</taxon>
        <taxon>Bacillati</taxon>
        <taxon>Bacillota</taxon>
        <taxon>Bacilli</taxon>
        <taxon>Bacillales</taxon>
        <taxon>Paenibacillaceae</taxon>
        <taxon>Paenibacillus</taxon>
    </lineage>
</organism>
<dbReference type="PROSITE" id="PS01124">
    <property type="entry name" value="HTH_ARAC_FAMILY_2"/>
    <property type="match status" value="1"/>
</dbReference>
<feature type="domain" description="HTH araC/xylS-type" evidence="4">
    <location>
        <begin position="181"/>
        <end position="278"/>
    </location>
</feature>
<dbReference type="InterPro" id="IPR018060">
    <property type="entry name" value="HTH_AraC"/>
</dbReference>
<accession>A0ABV5AUG4</accession>
<dbReference type="Gene3D" id="2.60.120.280">
    <property type="entry name" value="Regulatory protein AraC"/>
    <property type="match status" value="1"/>
</dbReference>
<keyword evidence="3" id="KW-0804">Transcription</keyword>
<dbReference type="CDD" id="cd06986">
    <property type="entry name" value="cupin_MmsR-like_N"/>
    <property type="match status" value="1"/>
</dbReference>
<dbReference type="SMART" id="SM00342">
    <property type="entry name" value="HTH_ARAC"/>
    <property type="match status" value="1"/>
</dbReference>
<keyword evidence="6" id="KW-1185">Reference proteome</keyword>
<dbReference type="EMBL" id="JBHHMI010000011">
    <property type="protein sequence ID" value="MFB5267854.1"/>
    <property type="molecule type" value="Genomic_DNA"/>
</dbReference>
<dbReference type="Gene3D" id="1.10.10.60">
    <property type="entry name" value="Homeodomain-like"/>
    <property type="match status" value="2"/>
</dbReference>
<comment type="caution">
    <text evidence="5">The sequence shown here is derived from an EMBL/GenBank/DDBJ whole genome shotgun (WGS) entry which is preliminary data.</text>
</comment>
<dbReference type="Pfam" id="PF12833">
    <property type="entry name" value="HTH_18"/>
    <property type="match status" value="1"/>
</dbReference>
<evidence type="ECO:0000256" key="2">
    <source>
        <dbReference type="ARBA" id="ARBA00023125"/>
    </source>
</evidence>
<dbReference type="Proteomes" id="UP001580346">
    <property type="component" value="Unassembled WGS sequence"/>
</dbReference>
<evidence type="ECO:0000313" key="6">
    <source>
        <dbReference type="Proteomes" id="UP001580346"/>
    </source>
</evidence>
<dbReference type="SUPFAM" id="SSF51215">
    <property type="entry name" value="Regulatory protein AraC"/>
    <property type="match status" value="1"/>
</dbReference>
<dbReference type="Pfam" id="PF02311">
    <property type="entry name" value="AraC_binding"/>
    <property type="match status" value="1"/>
</dbReference>
<dbReference type="InterPro" id="IPR003313">
    <property type="entry name" value="AraC-bd"/>
</dbReference>
<dbReference type="InterPro" id="IPR018062">
    <property type="entry name" value="HTH_AraC-typ_CS"/>
</dbReference>
<dbReference type="PROSITE" id="PS00041">
    <property type="entry name" value="HTH_ARAC_FAMILY_1"/>
    <property type="match status" value="1"/>
</dbReference>
<evidence type="ECO:0000256" key="3">
    <source>
        <dbReference type="ARBA" id="ARBA00023163"/>
    </source>
</evidence>
<dbReference type="InterPro" id="IPR009057">
    <property type="entry name" value="Homeodomain-like_sf"/>
</dbReference>
<dbReference type="PRINTS" id="PR00032">
    <property type="entry name" value="HTHARAC"/>
</dbReference>
<dbReference type="PANTHER" id="PTHR43280">
    <property type="entry name" value="ARAC-FAMILY TRANSCRIPTIONAL REGULATOR"/>
    <property type="match status" value="1"/>
</dbReference>
<sequence length="283" mass="32269">MDHEEFTVGINLSPRDRSLAVLFSGEGKPYPAHKIGPAVHGYYLMHTVLSGEGVFECGGQSLICREGDTFIIFPGVLFSYEASASQPWHYIWTAFQGEAAHDVMEDMGLTPRHPVIHKTSIRGLVSLYRRIRRCFEDSSEPRLQDLEASGWLRLLLHRLGKEGKRIPLGRDDLSDIDRQVEQAIRWITLQYHQPITIEGMAQSLGYHRAHLSKAFKQKTGRSPKQYLMQVRLEQAKTLLEGTLTVEQVASAVGFKDALYFSKLFRRWAGLSPTEYRGQNRIQR</sequence>
<dbReference type="SUPFAM" id="SSF46689">
    <property type="entry name" value="Homeodomain-like"/>
    <property type="match status" value="2"/>
</dbReference>
<proteinExistence type="predicted"/>
<reference evidence="5 6" key="1">
    <citation type="submission" date="2024-09" db="EMBL/GenBank/DDBJ databases">
        <title>Paenibacillus zeirhizospherea sp. nov., isolated from surface of the maize (Zea mays) roots in a horticulture field, Hungary.</title>
        <authorList>
            <person name="Marton D."/>
            <person name="Farkas M."/>
            <person name="Bedics A."/>
            <person name="Toth E."/>
            <person name="Tancsics A."/>
            <person name="Boka K."/>
            <person name="Maroti G."/>
            <person name="Kriszt B."/>
            <person name="Cserhati M."/>
        </authorList>
    </citation>
    <scope>NUCLEOTIDE SEQUENCE [LARGE SCALE GENOMIC DNA]</scope>
    <source>
        <strain evidence="5 6">KCTC 33519</strain>
    </source>
</reference>
<dbReference type="PANTHER" id="PTHR43280:SF30">
    <property type="entry name" value="MMSAB OPERON REGULATORY PROTEIN"/>
    <property type="match status" value="1"/>
</dbReference>
<evidence type="ECO:0000313" key="5">
    <source>
        <dbReference type="EMBL" id="MFB5267854.1"/>
    </source>
</evidence>
<dbReference type="InterPro" id="IPR037923">
    <property type="entry name" value="HTH-like"/>
</dbReference>
<evidence type="ECO:0000259" key="4">
    <source>
        <dbReference type="PROSITE" id="PS01124"/>
    </source>
</evidence>
<gene>
    <name evidence="5" type="ORF">ACE41H_13885</name>
</gene>
<name>A0ABV5AUG4_9BACL</name>
<protein>
    <submittedName>
        <fullName evidence="5">Helix-turn-helix domain-containing protein</fullName>
    </submittedName>
</protein>
<evidence type="ECO:0000256" key="1">
    <source>
        <dbReference type="ARBA" id="ARBA00023015"/>
    </source>
</evidence>
<keyword evidence="1" id="KW-0805">Transcription regulation</keyword>
<dbReference type="RefSeq" id="WP_375355872.1">
    <property type="nucleotide sequence ID" value="NZ_JBHHMI010000011.1"/>
</dbReference>
<dbReference type="InterPro" id="IPR020449">
    <property type="entry name" value="Tscrpt_reg_AraC-type_HTH"/>
</dbReference>